<proteinExistence type="predicted"/>
<reference evidence="1" key="1">
    <citation type="submission" date="2022-11" db="EMBL/GenBank/DDBJ databases">
        <authorList>
            <person name="Mo P."/>
        </authorList>
    </citation>
    <scope>NUCLEOTIDE SEQUENCE</scope>
    <source>
        <strain evidence="1">HUAS 11-8</strain>
    </source>
</reference>
<dbReference type="RefSeq" id="WP_268756849.1">
    <property type="nucleotide sequence ID" value="NZ_CP113836.1"/>
</dbReference>
<dbReference type="Pfam" id="PF19859">
    <property type="entry name" value="DUF6333"/>
    <property type="match status" value="1"/>
</dbReference>
<dbReference type="EMBL" id="CP113836">
    <property type="protein sequence ID" value="WAL66719.1"/>
    <property type="molecule type" value="Genomic_DNA"/>
</dbReference>
<keyword evidence="2" id="KW-1185">Reference proteome</keyword>
<gene>
    <name evidence="1" type="ORF">ORV05_02575</name>
</gene>
<name>A0ABY7B457_9PSEU</name>
<evidence type="ECO:0000313" key="2">
    <source>
        <dbReference type="Proteomes" id="UP001163203"/>
    </source>
</evidence>
<protein>
    <submittedName>
        <fullName evidence="1">DUF6333 family protein</fullName>
    </submittedName>
</protein>
<accession>A0ABY7B457</accession>
<evidence type="ECO:0000313" key="1">
    <source>
        <dbReference type="EMBL" id="WAL66719.1"/>
    </source>
</evidence>
<organism evidence="1 2">
    <name type="scientific">Amycolatopsis cynarae</name>
    <dbReference type="NCBI Taxonomy" id="2995223"/>
    <lineage>
        <taxon>Bacteria</taxon>
        <taxon>Bacillati</taxon>
        <taxon>Actinomycetota</taxon>
        <taxon>Actinomycetes</taxon>
        <taxon>Pseudonocardiales</taxon>
        <taxon>Pseudonocardiaceae</taxon>
        <taxon>Amycolatopsis</taxon>
    </lineage>
</organism>
<dbReference type="Proteomes" id="UP001163203">
    <property type="component" value="Chromosome"/>
</dbReference>
<sequence length="193" mass="21088">MSSPGPCPVDEVLEELGARSASELPYPVQRADLDVVLAGVWGNVLGISDPALADDGNDTPLLLEAGRLRERYPDARIVGRVEVDCGESHTEDIVWLPDGTLFHASGWPGMDPWELTGDPHAVAAALGITDRTLDDLDIDLDAEPDEVEWADFVSLALGEADPWPLSRPQVSAFRVRHTRPCTRRMERLFLPGD</sequence>